<dbReference type="EMBL" id="VDEP01000405">
    <property type="protein sequence ID" value="KAA1088731.1"/>
    <property type="molecule type" value="Genomic_DNA"/>
</dbReference>
<dbReference type="AlphaFoldDB" id="A0A5B0NHA5"/>
<accession>A0A5B0NHA5</accession>
<comment type="caution">
    <text evidence="2">The sequence shown here is derived from an EMBL/GenBank/DDBJ whole genome shotgun (WGS) entry which is preliminary data.</text>
</comment>
<evidence type="ECO:0000313" key="3">
    <source>
        <dbReference type="Proteomes" id="UP000325313"/>
    </source>
</evidence>
<reference evidence="2 3" key="1">
    <citation type="submission" date="2019-05" db="EMBL/GenBank/DDBJ databases">
        <title>Emergence of the Ug99 lineage of the wheat stem rust pathogen through somatic hybridization.</title>
        <authorList>
            <person name="Li F."/>
            <person name="Upadhyaya N.M."/>
            <person name="Sperschneider J."/>
            <person name="Matny O."/>
            <person name="Nguyen-Phuc H."/>
            <person name="Mago R."/>
            <person name="Raley C."/>
            <person name="Miller M.E."/>
            <person name="Silverstein K.A.T."/>
            <person name="Henningsen E."/>
            <person name="Hirsch C.D."/>
            <person name="Visser B."/>
            <person name="Pretorius Z.A."/>
            <person name="Steffenson B.J."/>
            <person name="Schwessinger B."/>
            <person name="Dodds P.N."/>
            <person name="Figueroa M."/>
        </authorList>
    </citation>
    <scope>NUCLEOTIDE SEQUENCE [LARGE SCALE GENOMIC DNA]</scope>
    <source>
        <strain evidence="2 3">Ug99</strain>
    </source>
</reference>
<name>A0A5B0NHA5_PUCGR</name>
<feature type="transmembrane region" description="Helical" evidence="1">
    <location>
        <begin position="7"/>
        <end position="29"/>
    </location>
</feature>
<evidence type="ECO:0000313" key="2">
    <source>
        <dbReference type="EMBL" id="KAA1088731.1"/>
    </source>
</evidence>
<dbReference type="Proteomes" id="UP000325313">
    <property type="component" value="Unassembled WGS sequence"/>
</dbReference>
<organism evidence="2 3">
    <name type="scientific">Puccinia graminis f. sp. tritici</name>
    <dbReference type="NCBI Taxonomy" id="56615"/>
    <lineage>
        <taxon>Eukaryota</taxon>
        <taxon>Fungi</taxon>
        <taxon>Dikarya</taxon>
        <taxon>Basidiomycota</taxon>
        <taxon>Pucciniomycotina</taxon>
        <taxon>Pucciniomycetes</taxon>
        <taxon>Pucciniales</taxon>
        <taxon>Pucciniaceae</taxon>
        <taxon>Puccinia</taxon>
    </lineage>
</organism>
<sequence>MHYITPIILMSIGQFLGILLGAGGLVGAMTPHHQSNCNSPSLKFPRFIGKCDSCQLHTKATNLVSCTSCRKSSLVYEECSTKGCPANWHKSTCQEPKFNRGILSCYCENCQQHTKEKQTISCKNCKNSATTFSHCSSPECHSRW</sequence>
<gene>
    <name evidence="2" type="ORF">PGTUg99_024168</name>
</gene>
<keyword evidence="1" id="KW-0812">Transmembrane</keyword>
<keyword evidence="1" id="KW-1133">Transmembrane helix</keyword>
<keyword evidence="1" id="KW-0472">Membrane</keyword>
<evidence type="ECO:0000256" key="1">
    <source>
        <dbReference type="SAM" id="Phobius"/>
    </source>
</evidence>
<proteinExistence type="predicted"/>
<protein>
    <submittedName>
        <fullName evidence="2">Uncharacterized protein</fullName>
    </submittedName>
</protein>